<evidence type="ECO:0000259" key="9">
    <source>
        <dbReference type="PROSITE" id="PS50076"/>
    </source>
</evidence>
<dbReference type="InterPro" id="IPR001005">
    <property type="entry name" value="SANT/Myb"/>
</dbReference>
<feature type="domain" description="Myb-like" evidence="10">
    <location>
        <begin position="559"/>
        <end position="606"/>
    </location>
</feature>
<dbReference type="RefSeq" id="XP_071816697.1">
    <property type="nucleotide sequence ID" value="XM_071960596.1"/>
</dbReference>
<dbReference type="GeneID" id="139961432"/>
<dbReference type="InterPro" id="IPR017930">
    <property type="entry name" value="Myb_dom"/>
</dbReference>
<evidence type="ECO:0000256" key="7">
    <source>
        <dbReference type="SAM" id="Coils"/>
    </source>
</evidence>
<dbReference type="GO" id="GO:0030544">
    <property type="term" value="F:Hsp70 protein binding"/>
    <property type="evidence" value="ECO:0007669"/>
    <property type="project" value="InterPro"/>
</dbReference>
<dbReference type="InterPro" id="IPR009057">
    <property type="entry name" value="Homeodomain-like_sf"/>
</dbReference>
<dbReference type="PROSITE" id="PS50090">
    <property type="entry name" value="MYB_LIKE"/>
    <property type="match status" value="1"/>
</dbReference>
<dbReference type="SUPFAM" id="SSF46565">
    <property type="entry name" value="Chaperone J-domain"/>
    <property type="match status" value="1"/>
</dbReference>
<keyword evidence="5" id="KW-0143">Chaperone</keyword>
<proteinExistence type="evidence at transcript level"/>
<dbReference type="InterPro" id="IPR042569">
    <property type="entry name" value="RAC_head_sf"/>
</dbReference>
<keyword evidence="6" id="KW-0539">Nucleus</keyword>
<dbReference type="InterPro" id="IPR001623">
    <property type="entry name" value="DnaJ_domain"/>
</dbReference>
<evidence type="ECO:0000256" key="2">
    <source>
        <dbReference type="ARBA" id="ARBA00014469"/>
    </source>
</evidence>
<keyword evidence="7" id="KW-0175">Coiled coil</keyword>
<dbReference type="PANTHER" id="PTHR43999">
    <property type="entry name" value="DNAJ HOMOLOG SUBFAMILY C MEMBER 2"/>
    <property type="match status" value="1"/>
</dbReference>
<dbReference type="Pfam" id="PF00226">
    <property type="entry name" value="DnaJ"/>
    <property type="match status" value="1"/>
</dbReference>
<evidence type="ECO:0000259" key="10">
    <source>
        <dbReference type="PROSITE" id="PS50090"/>
    </source>
</evidence>
<dbReference type="PROSITE" id="PS00636">
    <property type="entry name" value="DNAJ_1"/>
    <property type="match status" value="1"/>
</dbReference>
<dbReference type="PRINTS" id="PR00625">
    <property type="entry name" value="JDOMAIN"/>
</dbReference>
<dbReference type="InterPro" id="IPR032003">
    <property type="entry name" value="RAC_head"/>
</dbReference>
<dbReference type="EMBL" id="MH481801">
    <property type="protein sequence ID" value="QCY50097.1"/>
    <property type="molecule type" value="mRNA"/>
</dbReference>
<dbReference type="InterPro" id="IPR054076">
    <property type="entry name" value="ZUO1-like_ZHD"/>
</dbReference>
<dbReference type="Gene3D" id="1.10.10.60">
    <property type="entry name" value="Homeodomain-like"/>
    <property type="match status" value="2"/>
</dbReference>
<dbReference type="GO" id="GO:0006450">
    <property type="term" value="P:regulation of translational fidelity"/>
    <property type="evidence" value="ECO:0007669"/>
    <property type="project" value="InterPro"/>
</dbReference>
<comment type="subcellular location">
    <subcellularLocation>
        <location evidence="1">Cytoplasm</location>
        <location evidence="1">Cytosol</location>
    </subcellularLocation>
</comment>
<feature type="domain" description="J" evidence="9">
    <location>
        <begin position="93"/>
        <end position="166"/>
    </location>
</feature>
<dbReference type="Pfam" id="PF00249">
    <property type="entry name" value="Myb_DNA-binding"/>
    <property type="match status" value="1"/>
</dbReference>
<dbReference type="Pfam" id="PF21884">
    <property type="entry name" value="ZUO1-like_ZHD"/>
    <property type="match status" value="1"/>
</dbReference>
<evidence type="ECO:0000256" key="3">
    <source>
        <dbReference type="ARBA" id="ARBA00022490"/>
    </source>
</evidence>
<dbReference type="InterPro" id="IPR044634">
    <property type="entry name" value="Zuotin/DnaJC2"/>
</dbReference>
<feature type="compositionally biased region" description="Basic and acidic residues" evidence="8">
    <location>
        <begin position="432"/>
        <end position="444"/>
    </location>
</feature>
<dbReference type="PROSITE" id="PS50076">
    <property type="entry name" value="DNAJ_2"/>
    <property type="match status" value="1"/>
</dbReference>
<evidence type="ECO:0000256" key="6">
    <source>
        <dbReference type="ARBA" id="ARBA00023242"/>
    </source>
</evidence>
<sequence length="623" mass="72217">MTDVYLPPSSDGDQTKAFRQLHTALTVKVEPVGRWFEARFKRQHHRTSGSLRDSTQDVTGEDSESEEEEDLIEEEEDDIGLQGLDPSDWKSQDHYAVLGISKSRYRASDDDVKKAYKRRVLRYHPDKKKARGEDVGEDEHKFFSCITRAFEILGNVTKRRAYDSVDPEINDDIPEVDEDSKSNFFEVFTEVFERNERFSTKKSVPKLGDEKSTWEDVDRFYEFWYAFDSWREYSYLDEEEKEKGESREERKWIEKQNKVARQKRKKEEVIRIRTLVDNAHACDPRIKRFRDEEKKRKADEKRAKQDAIKAAALEREKERFAAEETIRLQKEKEEQEAKAKALVAKKEKEAHKKALRKVKKQLRETCKSNDYYAENEEQKLHNMQEVEMLCEKLSHTRLTALIENLQTNSEADAVAVFQKEVKLVNDEIEKEKQEELMKQRESQAAKDGGGGGGGGGKGKEWNDEDLKLLIKAVNLFPAGTGQRYEVIANFINSHSTSGISRSAKDVINKTKNLQRLDPSMKEAVNKKAFDKFEQSMSRPKKEDASSNPSERYANGGEKPWTTEEQKRLEQALKTYPAQTAERWDKIAGAVPNRSKKECMKRYKDLVAIIKAKKAAQEQAVKAK</sequence>
<feature type="compositionally biased region" description="Acidic residues" evidence="8">
    <location>
        <begin position="59"/>
        <end position="79"/>
    </location>
</feature>
<feature type="compositionally biased region" description="Basic and acidic residues" evidence="8">
    <location>
        <begin position="531"/>
        <end position="544"/>
    </location>
</feature>
<dbReference type="PROSITE" id="PS51294">
    <property type="entry name" value="HTH_MYB"/>
    <property type="match status" value="1"/>
</dbReference>
<evidence type="ECO:0000256" key="4">
    <source>
        <dbReference type="ARBA" id="ARBA00022737"/>
    </source>
</evidence>
<feature type="domain" description="HTH myb-type" evidence="11">
    <location>
        <begin position="559"/>
        <end position="610"/>
    </location>
</feature>
<dbReference type="GO" id="GO:0051083">
    <property type="term" value="P:'de novo' cotranslational protein folding"/>
    <property type="evidence" value="ECO:0007669"/>
    <property type="project" value="InterPro"/>
</dbReference>
<feature type="compositionally biased region" description="Polar residues" evidence="8">
    <location>
        <begin position="48"/>
        <end position="58"/>
    </location>
</feature>
<dbReference type="GO" id="GO:0005829">
    <property type="term" value="C:cytosol"/>
    <property type="evidence" value="ECO:0007669"/>
    <property type="project" value="UniProtKB-SubCell"/>
</dbReference>
<dbReference type="SMART" id="SM00717">
    <property type="entry name" value="SANT"/>
    <property type="match status" value="2"/>
</dbReference>
<feature type="coiled-coil region" evidence="7">
    <location>
        <begin position="325"/>
        <end position="365"/>
    </location>
</feature>
<dbReference type="PANTHER" id="PTHR43999:SF1">
    <property type="entry name" value="DNAJ HOMOLOG SUBFAMILY C MEMBER 2"/>
    <property type="match status" value="1"/>
</dbReference>
<dbReference type="CDD" id="cd06257">
    <property type="entry name" value="DnaJ"/>
    <property type="match status" value="1"/>
</dbReference>
<evidence type="ECO:0000256" key="5">
    <source>
        <dbReference type="ARBA" id="ARBA00023186"/>
    </source>
</evidence>
<feature type="compositionally biased region" description="Gly residues" evidence="8">
    <location>
        <begin position="447"/>
        <end position="456"/>
    </location>
</feature>
<name>A0A6M2VHT1_STIJA</name>
<dbReference type="Gene3D" id="1.10.287.110">
    <property type="entry name" value="DnaJ domain"/>
    <property type="match status" value="1"/>
</dbReference>
<dbReference type="GO" id="GO:0043022">
    <property type="term" value="F:ribosome binding"/>
    <property type="evidence" value="ECO:0007669"/>
    <property type="project" value="InterPro"/>
</dbReference>
<organism evidence="12">
    <name type="scientific">Stichopus japonicus</name>
    <name type="common">Sea cucumber</name>
    <dbReference type="NCBI Taxonomy" id="307972"/>
    <lineage>
        <taxon>Eukaryota</taxon>
        <taxon>Metazoa</taxon>
        <taxon>Echinodermata</taxon>
        <taxon>Eleutherozoa</taxon>
        <taxon>Echinozoa</taxon>
        <taxon>Holothuroidea</taxon>
        <taxon>Aspidochirotacea</taxon>
        <taxon>Aspidochirotida</taxon>
        <taxon>Stichopodidae</taxon>
        <taxon>Apostichopus</taxon>
    </lineage>
</organism>
<protein>
    <recommendedName>
        <fullName evidence="2">DnaJ homolog subfamily C member 2</fullName>
    </recommendedName>
</protein>
<evidence type="ECO:0000256" key="8">
    <source>
        <dbReference type="SAM" id="MobiDB-lite"/>
    </source>
</evidence>
<dbReference type="Pfam" id="PF23082">
    <property type="entry name" value="Myb_DNA-binding_2"/>
    <property type="match status" value="1"/>
</dbReference>
<accession>A0A6M2VHT1</accession>
<dbReference type="CDD" id="cd00167">
    <property type="entry name" value="SANT"/>
    <property type="match status" value="1"/>
</dbReference>
<feature type="region of interest" description="Disordered" evidence="8">
    <location>
        <begin position="432"/>
        <end position="460"/>
    </location>
</feature>
<evidence type="ECO:0000256" key="1">
    <source>
        <dbReference type="ARBA" id="ARBA00004514"/>
    </source>
</evidence>
<dbReference type="Gene3D" id="1.10.8.840">
    <property type="entry name" value="Ribosome-associated complex head domain"/>
    <property type="match status" value="1"/>
</dbReference>
<dbReference type="InterPro" id="IPR036869">
    <property type="entry name" value="J_dom_sf"/>
</dbReference>
<evidence type="ECO:0000259" key="11">
    <source>
        <dbReference type="PROSITE" id="PS51294"/>
    </source>
</evidence>
<dbReference type="FunFam" id="1.10.10.60:FF:000180">
    <property type="entry name" value="DnaJ (Hsp40) homolog, subfamily C, member 2"/>
    <property type="match status" value="1"/>
</dbReference>
<keyword evidence="4" id="KW-0677">Repeat</keyword>
<dbReference type="AlphaFoldDB" id="A0A6M2VHT1"/>
<evidence type="ECO:0000313" key="12">
    <source>
        <dbReference type="EMBL" id="QCY50097.1"/>
    </source>
</evidence>
<dbReference type="SUPFAM" id="SSF46689">
    <property type="entry name" value="Homeodomain-like"/>
    <property type="match status" value="1"/>
</dbReference>
<feature type="region of interest" description="Disordered" evidence="8">
    <location>
        <begin position="531"/>
        <end position="566"/>
    </location>
</feature>
<dbReference type="Pfam" id="PF16717">
    <property type="entry name" value="RAC_head"/>
    <property type="match status" value="1"/>
</dbReference>
<keyword evidence="3" id="KW-0963">Cytoplasm</keyword>
<dbReference type="InterPro" id="IPR018253">
    <property type="entry name" value="DnaJ_domain_CS"/>
</dbReference>
<feature type="region of interest" description="Disordered" evidence="8">
    <location>
        <begin position="41"/>
        <end position="89"/>
    </location>
</feature>
<dbReference type="SMART" id="SM00271">
    <property type="entry name" value="DnaJ"/>
    <property type="match status" value="1"/>
</dbReference>
<reference evidence="12" key="1">
    <citation type="submission" date="2018-06" db="EMBL/GenBank/DDBJ databases">
        <title>Identification and characterization of DnaJ in sea cucumber.</title>
        <authorList>
            <person name="Gao L."/>
            <person name="He C."/>
        </authorList>
    </citation>
    <scope>NUCLEOTIDE SEQUENCE</scope>
</reference>